<feature type="domain" description="C-type lectin" evidence="2">
    <location>
        <begin position="137"/>
        <end position="252"/>
    </location>
</feature>
<organism evidence="3 4">
    <name type="scientific">Danionella cerebrum</name>
    <dbReference type="NCBI Taxonomy" id="2873325"/>
    <lineage>
        <taxon>Eukaryota</taxon>
        <taxon>Metazoa</taxon>
        <taxon>Chordata</taxon>
        <taxon>Craniata</taxon>
        <taxon>Vertebrata</taxon>
        <taxon>Euteleostomi</taxon>
        <taxon>Actinopterygii</taxon>
        <taxon>Neopterygii</taxon>
        <taxon>Teleostei</taxon>
        <taxon>Ostariophysi</taxon>
        <taxon>Cypriniformes</taxon>
        <taxon>Danionidae</taxon>
        <taxon>Danioninae</taxon>
        <taxon>Danionella</taxon>
    </lineage>
</organism>
<accession>A0A553QFY6</accession>
<feature type="chain" id="PRO_5022139359" description="C-type lectin domain-containing protein" evidence="1">
    <location>
        <begin position="28"/>
        <end position="319"/>
    </location>
</feature>
<proteinExistence type="predicted"/>
<comment type="caution">
    <text evidence="3">The sequence shown here is derived from an EMBL/GenBank/DDBJ whole genome shotgun (WGS) entry which is preliminary data.</text>
</comment>
<dbReference type="SMART" id="SM00034">
    <property type="entry name" value="CLECT"/>
    <property type="match status" value="2"/>
</dbReference>
<dbReference type="Proteomes" id="UP000316079">
    <property type="component" value="Unassembled WGS sequence"/>
</dbReference>
<keyword evidence="1" id="KW-0732">Signal</keyword>
<protein>
    <recommendedName>
        <fullName evidence="2">C-type lectin domain-containing protein</fullName>
    </recommendedName>
</protein>
<evidence type="ECO:0000313" key="4">
    <source>
        <dbReference type="Proteomes" id="UP000316079"/>
    </source>
</evidence>
<dbReference type="Gene3D" id="3.10.100.10">
    <property type="entry name" value="Mannose-Binding Protein A, subunit A"/>
    <property type="match status" value="2"/>
</dbReference>
<evidence type="ECO:0000313" key="3">
    <source>
        <dbReference type="EMBL" id="TRY88854.1"/>
    </source>
</evidence>
<dbReference type="PANTHER" id="PTHR45784">
    <property type="entry name" value="C-TYPE LECTIN DOMAIN FAMILY 20 MEMBER A-RELATED"/>
    <property type="match status" value="1"/>
</dbReference>
<sequence>CHEFSSWLEKMSLALFLLLELCGLSSGLHKQHFFVNIKKTWDEATSHCQRFHHNLSSFTDSKEEQQFLKSARHQTSNAWVGLQKPSRVWMWSGGEAATRITWDENEPDGNGACGLLFKATRKIHDRACSSRLPFFCMNKVQFVLEQQSKPWEDAVRYCQENHGDLATLNSTSWMNVALEDVRQAQTENVWVGLRFLAGRWFWISGGHLGFMASSVTGASRCPDGRLRCGAVNRRTRALTLRDCEEQLSFLCHNSNSASDHLRSALAKGGILDSHVNTAALLGIKSWDLIEFLGITRSSSEHHSRMFASGSMFEANLCLV</sequence>
<dbReference type="Pfam" id="PF00059">
    <property type="entry name" value="Lectin_C"/>
    <property type="match status" value="2"/>
</dbReference>
<name>A0A553QFY6_9TELE</name>
<dbReference type="PROSITE" id="PS50041">
    <property type="entry name" value="C_TYPE_LECTIN_2"/>
    <property type="match status" value="2"/>
</dbReference>
<dbReference type="OrthoDB" id="5858677at2759"/>
<dbReference type="InterPro" id="IPR016187">
    <property type="entry name" value="CTDL_fold"/>
</dbReference>
<reference evidence="3 4" key="1">
    <citation type="journal article" date="2019" name="Sci. Data">
        <title>Hybrid genome assembly and annotation of Danionella translucida.</title>
        <authorList>
            <person name="Kadobianskyi M."/>
            <person name="Schulze L."/>
            <person name="Schuelke M."/>
            <person name="Judkewitz B."/>
        </authorList>
    </citation>
    <scope>NUCLEOTIDE SEQUENCE [LARGE SCALE GENOMIC DNA]</scope>
    <source>
        <strain evidence="3 4">Bolton</strain>
    </source>
</reference>
<feature type="non-terminal residue" evidence="3">
    <location>
        <position position="1"/>
    </location>
</feature>
<evidence type="ECO:0000256" key="1">
    <source>
        <dbReference type="SAM" id="SignalP"/>
    </source>
</evidence>
<dbReference type="AlphaFoldDB" id="A0A553QFY6"/>
<dbReference type="InterPro" id="IPR016186">
    <property type="entry name" value="C-type_lectin-like/link_sf"/>
</dbReference>
<keyword evidence="4" id="KW-1185">Reference proteome</keyword>
<dbReference type="SUPFAM" id="SSF56436">
    <property type="entry name" value="C-type lectin-like"/>
    <property type="match status" value="2"/>
</dbReference>
<dbReference type="InterPro" id="IPR001304">
    <property type="entry name" value="C-type_lectin-like"/>
</dbReference>
<feature type="domain" description="C-type lectin" evidence="2">
    <location>
        <begin position="32"/>
        <end position="137"/>
    </location>
</feature>
<dbReference type="PANTHER" id="PTHR45784:SF8">
    <property type="entry name" value="C-TYPE MANNOSE RECEPTOR 2-RELATED"/>
    <property type="match status" value="1"/>
</dbReference>
<feature type="signal peptide" evidence="1">
    <location>
        <begin position="1"/>
        <end position="27"/>
    </location>
</feature>
<dbReference type="EMBL" id="SRMA01026018">
    <property type="protein sequence ID" value="TRY88854.1"/>
    <property type="molecule type" value="Genomic_DNA"/>
</dbReference>
<gene>
    <name evidence="3" type="ORF">DNTS_016936</name>
</gene>
<evidence type="ECO:0000259" key="2">
    <source>
        <dbReference type="PROSITE" id="PS50041"/>
    </source>
</evidence>